<sequence>MDSAMVTAKYDVGNVTYTREHFASYPDQVVMVKISASRPDSGRWVAKGPQFAAVRSKDGDDYSLMGREWR</sequence>
<reference evidence="2" key="1">
    <citation type="journal article" date="2023" name="Front. Plant Sci.">
        <title>Chromosomal-level genome assembly of Melastoma candidum provides insights into trichome evolution.</title>
        <authorList>
            <person name="Zhong Y."/>
            <person name="Wu W."/>
            <person name="Sun C."/>
            <person name="Zou P."/>
            <person name="Liu Y."/>
            <person name="Dai S."/>
            <person name="Zhou R."/>
        </authorList>
    </citation>
    <scope>NUCLEOTIDE SEQUENCE [LARGE SCALE GENOMIC DNA]</scope>
</reference>
<organism evidence="1 2">
    <name type="scientific">Melastoma candidum</name>
    <dbReference type="NCBI Taxonomy" id="119954"/>
    <lineage>
        <taxon>Eukaryota</taxon>
        <taxon>Viridiplantae</taxon>
        <taxon>Streptophyta</taxon>
        <taxon>Embryophyta</taxon>
        <taxon>Tracheophyta</taxon>
        <taxon>Spermatophyta</taxon>
        <taxon>Magnoliopsida</taxon>
        <taxon>eudicotyledons</taxon>
        <taxon>Gunneridae</taxon>
        <taxon>Pentapetalae</taxon>
        <taxon>rosids</taxon>
        <taxon>malvids</taxon>
        <taxon>Myrtales</taxon>
        <taxon>Melastomataceae</taxon>
        <taxon>Melastomatoideae</taxon>
        <taxon>Melastomateae</taxon>
        <taxon>Melastoma</taxon>
    </lineage>
</organism>
<keyword evidence="2" id="KW-1185">Reference proteome</keyword>
<name>A0ACB9S314_9MYRT</name>
<proteinExistence type="predicted"/>
<comment type="caution">
    <text evidence="1">The sequence shown here is derived from an EMBL/GenBank/DDBJ whole genome shotgun (WGS) entry which is preliminary data.</text>
</comment>
<evidence type="ECO:0000313" key="1">
    <source>
        <dbReference type="EMBL" id="KAI4385846.1"/>
    </source>
</evidence>
<accession>A0ACB9S314</accession>
<dbReference type="Proteomes" id="UP001057402">
    <property type="component" value="Chromosome 2"/>
</dbReference>
<dbReference type="EMBL" id="CM042881">
    <property type="protein sequence ID" value="KAI4385846.1"/>
    <property type="molecule type" value="Genomic_DNA"/>
</dbReference>
<evidence type="ECO:0000313" key="2">
    <source>
        <dbReference type="Proteomes" id="UP001057402"/>
    </source>
</evidence>
<protein>
    <submittedName>
        <fullName evidence="1">Uncharacterized protein</fullName>
    </submittedName>
</protein>
<gene>
    <name evidence="1" type="ORF">MLD38_003836</name>
</gene>